<evidence type="ECO:0000256" key="1">
    <source>
        <dbReference type="SAM" id="MobiDB-lite"/>
    </source>
</evidence>
<dbReference type="EMBL" id="VCMV01000013">
    <property type="protein sequence ID" value="KAB0267662.1"/>
    <property type="molecule type" value="Genomic_DNA"/>
</dbReference>
<sequence length="89" mass="9586">MLLEPKAFSVAIEAANAHTRAGGRIRRQPADGIFGVISATLLRREPSRILEAWAVGRDKPGPMPLAEQRDSGTQGSSLKETDDVDEKCA</sequence>
<evidence type="ECO:0000313" key="2">
    <source>
        <dbReference type="EMBL" id="KAB0267662.1"/>
    </source>
</evidence>
<dbReference type="AlphaFoldDB" id="A0A5N3PD47"/>
<accession>A0A5N3PD47</accession>
<protein>
    <submittedName>
        <fullName evidence="2">Uncharacterized protein</fullName>
    </submittedName>
</protein>
<keyword evidence="3" id="KW-1185">Reference proteome</keyword>
<dbReference type="RefSeq" id="WP_150943940.1">
    <property type="nucleotide sequence ID" value="NZ_VCMV01000013.1"/>
</dbReference>
<proteinExistence type="predicted"/>
<organism evidence="2 3">
    <name type="scientific">Microvirga brassicacearum</name>
    <dbReference type="NCBI Taxonomy" id="2580413"/>
    <lineage>
        <taxon>Bacteria</taxon>
        <taxon>Pseudomonadati</taxon>
        <taxon>Pseudomonadota</taxon>
        <taxon>Alphaproteobacteria</taxon>
        <taxon>Hyphomicrobiales</taxon>
        <taxon>Methylobacteriaceae</taxon>
        <taxon>Microvirga</taxon>
    </lineage>
</organism>
<gene>
    <name evidence="2" type="ORF">FEZ63_10280</name>
</gene>
<evidence type="ECO:0000313" key="3">
    <source>
        <dbReference type="Proteomes" id="UP000325684"/>
    </source>
</evidence>
<comment type="caution">
    <text evidence="2">The sequence shown here is derived from an EMBL/GenBank/DDBJ whole genome shotgun (WGS) entry which is preliminary data.</text>
</comment>
<name>A0A5N3PD47_9HYPH</name>
<feature type="region of interest" description="Disordered" evidence="1">
    <location>
        <begin position="55"/>
        <end position="89"/>
    </location>
</feature>
<reference evidence="2 3" key="1">
    <citation type="journal article" date="2019" name="Microorganisms">
        <title>Genome Insights into the Novel Species Microvirga brassicacearum, a Rapeseed Endophyte with Biotechnological Potential.</title>
        <authorList>
            <person name="Jimenez-Gomez A."/>
            <person name="Saati-Santamaria Z."/>
            <person name="Igual J.M."/>
            <person name="Rivas R."/>
            <person name="Mateos P.F."/>
            <person name="Garcia-Fraile P."/>
        </authorList>
    </citation>
    <scope>NUCLEOTIDE SEQUENCE [LARGE SCALE GENOMIC DNA]</scope>
    <source>
        <strain evidence="2 3">CDVBN77</strain>
    </source>
</reference>
<dbReference type="Proteomes" id="UP000325684">
    <property type="component" value="Unassembled WGS sequence"/>
</dbReference>